<feature type="signal peptide" evidence="1">
    <location>
        <begin position="1"/>
        <end position="25"/>
    </location>
</feature>
<proteinExistence type="predicted"/>
<organism evidence="2 3">
    <name type="scientific">Acinetobacter pittii</name>
    <name type="common">Acinetobacter genomosp. 3</name>
    <dbReference type="NCBI Taxonomy" id="48296"/>
    <lineage>
        <taxon>Bacteria</taxon>
        <taxon>Pseudomonadati</taxon>
        <taxon>Pseudomonadota</taxon>
        <taxon>Gammaproteobacteria</taxon>
        <taxon>Moraxellales</taxon>
        <taxon>Moraxellaceae</taxon>
        <taxon>Acinetobacter</taxon>
        <taxon>Acinetobacter calcoaceticus/baumannii complex</taxon>
    </lineage>
</organism>
<dbReference type="Proteomes" id="UP000254410">
    <property type="component" value="Chromosome"/>
</dbReference>
<dbReference type="EMBL" id="CP033540">
    <property type="protein sequence ID" value="AZC00613.1"/>
    <property type="molecule type" value="Genomic_DNA"/>
</dbReference>
<reference evidence="2 3" key="2">
    <citation type="submission" date="2018-12" db="EMBL/GenBank/DDBJ databases">
        <title>Molecular Epidemiology of Emerging Carbapenem-Resistance in Acinetobacter nosocomialis and Acinetobacter pittii in Taiwan, 2010-2014.</title>
        <authorList>
            <person name="Huang W.-C."/>
            <person name="Wang H.-Y."/>
            <person name="Lai J.-F."/>
            <person name="Lauderdale T.-L."/>
            <person name="Sytwu H.-K."/>
        </authorList>
    </citation>
    <scope>NUCLEOTIDE SEQUENCE [LARGE SCALE GENOMIC DNA]</scope>
    <source>
        <strain evidence="2 3">2014S06-099</strain>
    </source>
</reference>
<keyword evidence="1" id="KW-0732">Signal</keyword>
<reference evidence="2 3" key="1">
    <citation type="submission" date="2018-11" db="EMBL/GenBank/DDBJ databases">
        <authorList>
            <person name="Kuo S.-C."/>
            <person name="Chen F.-J."/>
            <person name="Liao Y.-C."/>
        </authorList>
    </citation>
    <scope>NUCLEOTIDE SEQUENCE [LARGE SCALE GENOMIC DNA]</scope>
    <source>
        <strain evidence="2 3">2014S06-099</strain>
    </source>
</reference>
<protein>
    <submittedName>
        <fullName evidence="2">Energy transducer TonB</fullName>
    </submittedName>
</protein>
<name>A0A3G6YJM2_ACIPI</name>
<evidence type="ECO:0000313" key="3">
    <source>
        <dbReference type="Proteomes" id="UP000254410"/>
    </source>
</evidence>
<evidence type="ECO:0000313" key="2">
    <source>
        <dbReference type="EMBL" id="AZC00613.1"/>
    </source>
</evidence>
<evidence type="ECO:0000256" key="1">
    <source>
        <dbReference type="SAM" id="SignalP"/>
    </source>
</evidence>
<accession>A0A3G6YJM2</accession>
<dbReference type="AlphaFoldDB" id="A0A3G6YJM2"/>
<gene>
    <name evidence="2" type="ORF">DKE52_010485</name>
</gene>
<sequence>MKFIMKILIKFILSFLFCFELNTYAQKPESFKDLQYQKVKWIKSPSISISNDELQGYDRNVVIAAETNISGKITAVKLLQSSGIKSLDLKLIIAVENARFSPLSRKWSFLSSQICTTLPLRSI</sequence>
<feature type="chain" id="PRO_5018756518" evidence="1">
    <location>
        <begin position="26"/>
        <end position="123"/>
    </location>
</feature>